<name>A0ABS6B2W4_9NOCA</name>
<keyword evidence="2" id="KW-0238">DNA-binding</keyword>
<evidence type="ECO:0000256" key="2">
    <source>
        <dbReference type="ARBA" id="ARBA00023125"/>
    </source>
</evidence>
<keyword evidence="7" id="KW-1185">Reference proteome</keyword>
<keyword evidence="1" id="KW-0805">Transcription regulation</keyword>
<gene>
    <name evidence="6" type="ORF">KO481_18860</name>
</gene>
<dbReference type="EMBL" id="JAHKNI010000006">
    <property type="protein sequence ID" value="MBU3063583.1"/>
    <property type="molecule type" value="Genomic_DNA"/>
</dbReference>
<feature type="domain" description="HTH asnC-type" evidence="5">
    <location>
        <begin position="193"/>
        <end position="229"/>
    </location>
</feature>
<evidence type="ECO:0000256" key="3">
    <source>
        <dbReference type="ARBA" id="ARBA00023163"/>
    </source>
</evidence>
<feature type="domain" description="Transcription regulator AsnC/Lrp ligand binding" evidence="4">
    <location>
        <begin position="83"/>
        <end position="152"/>
    </location>
</feature>
<dbReference type="InterPro" id="IPR000485">
    <property type="entry name" value="AsnC-type_HTH_dom"/>
</dbReference>
<evidence type="ECO:0000313" key="6">
    <source>
        <dbReference type="EMBL" id="MBU3063583.1"/>
    </source>
</evidence>
<keyword evidence="3" id="KW-0804">Transcription</keyword>
<sequence length="348" mass="37786">MNLQKPIYLKDRMQDSVELDELELQLINALQINPRVPWTVAGSVLGVDPVTAARRWDRLTGAGLAWISVYRAPTLRPFVGACIQVQCAAGKANAVADQLCGDHRVGTVEHITGDGDLQLTVFVPSLSELSSYVLTSLGAIRGVRDCRTHVMTSIHTEGSRWQLRALTASQRDRIAATRPEPDGRPDESLATPDRALLTALELDGRATFAVLAARTGISGSTARRRVNSLLATRRIVLRCEVAQPLSGWPVSASLWCRVAPSDLDRVVALLAQLPETRLCATVTGGRANLLLAVWLRATGDIHRLEAALSERVPELDVLDVALALRHVKRLGRLLDEHGRATGVVPLSL</sequence>
<dbReference type="SMART" id="SM00344">
    <property type="entry name" value="HTH_ASNC"/>
    <property type="match status" value="1"/>
</dbReference>
<dbReference type="Pfam" id="PF13404">
    <property type="entry name" value="HTH_AsnC-type"/>
    <property type="match status" value="2"/>
</dbReference>
<dbReference type="Pfam" id="PF01037">
    <property type="entry name" value="AsnC_trans_reg"/>
    <property type="match status" value="1"/>
</dbReference>
<dbReference type="InterPro" id="IPR011008">
    <property type="entry name" value="Dimeric_a/b-barrel"/>
</dbReference>
<dbReference type="Proteomes" id="UP000733379">
    <property type="component" value="Unassembled WGS sequence"/>
</dbReference>
<dbReference type="InterPro" id="IPR019888">
    <property type="entry name" value="Tscrpt_reg_AsnC-like"/>
</dbReference>
<evidence type="ECO:0000259" key="4">
    <source>
        <dbReference type="Pfam" id="PF01037"/>
    </source>
</evidence>
<proteinExistence type="predicted"/>
<dbReference type="SUPFAM" id="SSF54909">
    <property type="entry name" value="Dimeric alpha+beta barrel"/>
    <property type="match status" value="2"/>
</dbReference>
<evidence type="ECO:0000259" key="5">
    <source>
        <dbReference type="Pfam" id="PF13404"/>
    </source>
</evidence>
<dbReference type="PANTHER" id="PTHR30154:SF34">
    <property type="entry name" value="TRANSCRIPTIONAL REGULATOR AZLB"/>
    <property type="match status" value="1"/>
</dbReference>
<dbReference type="InterPro" id="IPR019887">
    <property type="entry name" value="Tscrpt_reg_AsnC/Lrp_C"/>
</dbReference>
<evidence type="ECO:0000256" key="1">
    <source>
        <dbReference type="ARBA" id="ARBA00023015"/>
    </source>
</evidence>
<dbReference type="InterPro" id="IPR036388">
    <property type="entry name" value="WH-like_DNA-bd_sf"/>
</dbReference>
<dbReference type="Gene3D" id="1.10.10.10">
    <property type="entry name" value="Winged helix-like DNA-binding domain superfamily/Winged helix DNA-binding domain"/>
    <property type="match status" value="2"/>
</dbReference>
<feature type="domain" description="HTH asnC-type" evidence="5">
    <location>
        <begin position="19"/>
        <end position="59"/>
    </location>
</feature>
<comment type="caution">
    <text evidence="6">The sequence shown here is derived from an EMBL/GenBank/DDBJ whole genome shotgun (WGS) entry which is preliminary data.</text>
</comment>
<accession>A0ABS6B2W4</accession>
<dbReference type="Gene3D" id="3.30.70.920">
    <property type="match status" value="1"/>
</dbReference>
<reference evidence="6 7" key="1">
    <citation type="submission" date="2021-06" db="EMBL/GenBank/DDBJ databases">
        <title>Actinomycetes sequencing.</title>
        <authorList>
            <person name="Shan Q."/>
        </authorList>
    </citation>
    <scope>NUCLEOTIDE SEQUENCE [LARGE SCALE GENOMIC DNA]</scope>
    <source>
        <strain evidence="6 7">NEAU-G5</strain>
    </source>
</reference>
<organism evidence="6 7">
    <name type="scientific">Nocardia albiluteola</name>
    <dbReference type="NCBI Taxonomy" id="2842303"/>
    <lineage>
        <taxon>Bacteria</taxon>
        <taxon>Bacillati</taxon>
        <taxon>Actinomycetota</taxon>
        <taxon>Actinomycetes</taxon>
        <taxon>Mycobacteriales</taxon>
        <taxon>Nocardiaceae</taxon>
        <taxon>Nocardia</taxon>
    </lineage>
</organism>
<evidence type="ECO:0000313" key="7">
    <source>
        <dbReference type="Proteomes" id="UP000733379"/>
    </source>
</evidence>
<dbReference type="RefSeq" id="WP_215918508.1">
    <property type="nucleotide sequence ID" value="NZ_JAHKNI010000006.1"/>
</dbReference>
<dbReference type="PANTHER" id="PTHR30154">
    <property type="entry name" value="LEUCINE-RESPONSIVE REGULATORY PROTEIN"/>
    <property type="match status" value="1"/>
</dbReference>
<protein>
    <submittedName>
        <fullName evidence="6">Lrp/AsnC family transcriptional regulator</fullName>
    </submittedName>
</protein>